<dbReference type="InterPro" id="IPR019931">
    <property type="entry name" value="LPXTG_anchor"/>
</dbReference>
<gene>
    <name evidence="10" type="ORF">DHL47_04710</name>
</gene>
<feature type="repeat" description="Ag I/II A" evidence="5">
    <location>
        <begin position="246"/>
        <end position="327"/>
    </location>
</feature>
<dbReference type="Proteomes" id="UP001519349">
    <property type="component" value="Unassembled WGS sequence"/>
</dbReference>
<evidence type="ECO:0000256" key="1">
    <source>
        <dbReference type="ARBA" id="ARBA00022512"/>
    </source>
</evidence>
<evidence type="ECO:0000313" key="11">
    <source>
        <dbReference type="Proteomes" id="UP001519349"/>
    </source>
</evidence>
<comment type="caution">
    <text evidence="10">The sequence shown here is derived from an EMBL/GenBank/DDBJ whole genome shotgun (WGS) entry which is preliminary data.</text>
</comment>
<dbReference type="NCBIfam" id="TIGR01167">
    <property type="entry name" value="LPXTG_anchor"/>
    <property type="match status" value="1"/>
</dbReference>
<evidence type="ECO:0000256" key="7">
    <source>
        <dbReference type="SAM" id="MobiDB-lite"/>
    </source>
</evidence>
<dbReference type="Gene3D" id="2.60.530.10">
    <property type="entry name" value="Major cell-surface adhesin PAc"/>
    <property type="match status" value="1"/>
</dbReference>
<evidence type="ECO:0000313" key="10">
    <source>
        <dbReference type="EMBL" id="MBP2620649.1"/>
    </source>
</evidence>
<dbReference type="Pfam" id="PF06696">
    <property type="entry name" value="Strep_SA_rep"/>
    <property type="match status" value="3"/>
</dbReference>
<feature type="repeat" description="Ag I/II A" evidence="5">
    <location>
        <begin position="146"/>
        <end position="220"/>
    </location>
</feature>
<dbReference type="InterPro" id="IPR036234">
    <property type="entry name" value="SA_I/II_PAC_V_sf"/>
</dbReference>
<evidence type="ECO:0000259" key="9">
    <source>
        <dbReference type="PROSITE" id="PS50847"/>
    </source>
</evidence>
<dbReference type="InterPro" id="IPR009578">
    <property type="entry name" value="Surface_Ag_I_II_A_rpt"/>
</dbReference>
<dbReference type="EMBL" id="QFAY01000007">
    <property type="protein sequence ID" value="MBP2620649.1"/>
    <property type="molecule type" value="Genomic_DNA"/>
</dbReference>
<feature type="signal peptide" evidence="8">
    <location>
        <begin position="1"/>
        <end position="37"/>
    </location>
</feature>
<protein>
    <recommendedName>
        <fullName evidence="9">Gram-positive cocci surface proteins LPxTG domain-containing protein</fullName>
    </recommendedName>
</protein>
<evidence type="ECO:0000256" key="3">
    <source>
        <dbReference type="ARBA" id="ARBA00022729"/>
    </source>
</evidence>
<keyword evidence="3 8" id="KW-0732">Signal</keyword>
<name>A0ABS5AVQ5_9STRE</name>
<feature type="compositionally biased region" description="Pro residues" evidence="7">
    <location>
        <begin position="846"/>
        <end position="861"/>
    </location>
</feature>
<feature type="repeat" description="Ag I/II A" evidence="5">
    <location>
        <begin position="353"/>
        <end position="434"/>
    </location>
</feature>
<dbReference type="Pfam" id="PF08363">
    <property type="entry name" value="GbpC"/>
    <property type="match status" value="1"/>
</dbReference>
<feature type="chain" id="PRO_5045678194" description="Gram-positive cocci surface proteins LPxTG domain-containing protein" evidence="8">
    <location>
        <begin position="38"/>
        <end position="1014"/>
    </location>
</feature>
<keyword evidence="2" id="KW-0964">Secreted</keyword>
<accession>A0ABS5AVQ5</accession>
<feature type="domain" description="Gram-positive cocci surface proteins LPxTG" evidence="9">
    <location>
        <begin position="981"/>
        <end position="1014"/>
    </location>
</feature>
<dbReference type="InterPro" id="IPR041324">
    <property type="entry name" value="AgI/II_N"/>
</dbReference>
<dbReference type="SUPFAM" id="SSF74914">
    <property type="entry name" value="V-region of surface antigen I/II (SA I/II, PAC)"/>
    <property type="match status" value="1"/>
</dbReference>
<sequence length="1014" mass="109057">MEKKEVFSFRKNRAVKSLCGAVLGAVLLMAGTGQLAAADERSASAGSGDTELNAGGNAATNLAEEAGAASQAAQTSQDQAGQTSGGIKVTVPDPALEKAVKEAQEAGVTLVEDEAADKGTAANSSEVEEKRAEITADYQAQTEKIKAETADYRQKIANYEAELARITAENKATEESYQAAKRAYEAETARIAAENEKLKADYQAALQQYAKDLAQVQEANAAKETAYQADLTAYQAELARVQKANADARTAYETALAAYQTDLERIRKANAAAKAAYETALAENQAKNAQIEADNAAIRAQNEQAKAAYEAALSQYETDLTAVQQANAANEAAYRTAVANYEADLARVQAANKAKEEQYAAEQAAYQTKLARIQAENQAKKAAYDQKLAENQAKNAQITAANQEIQRQNQAAQAAYQAQLTQYNADLAAYNAKLAKYQQDKAKYDAEQAQIAADLAIAETKKNEDGNLSRPMAQSLVFKSEPNAHLSLTTTAEFVSYAGMEAAVKNTAEFSKKLFQLDNFKVTDIQKTAYQTSQQESFGTVGQYADYNSNVTSGKGPTEWSSVLLSRGQSVTATYTNLEGTYYRGRKVSKIVYTYTLDPSSQFKNDKAWLGIFKDPTMGVFASAYTGNTEDVTSLFVKTDFVFYDEKGQAINFDKALMSVASLNREANSIEMAKDYTGTFNKISGSSIGEKDGQIYATESENFKKGVGGSRFTMYKNSQADSGWDTADAPNSWYGAGAVEISGSSNSMTIGTISSSEVLGQPAAADPRRTDKLAPKKPNIWFAINGNVRANNLPLITMEEPEAPVAPTAPAAPKEEAIQSLEAAPTAPTPKTLPTPPAAPTYETEPPAPSRTPDSPEPQKPSEPIYEVEKMLRPALAEPVYEKEPTPPSEPVYEPDPTAPTRTPDLPEPQQPSEPIYASLPTSPIEPAYEQEPAAPAVPTVHYHYNRLRVQLQVNKAFQHDPDTIAEKTLPAGKQAPAATLPKTGSSESVYMPYLGMAALIGALGLAGLKPKED</sequence>
<feature type="compositionally biased region" description="Low complexity" evidence="7">
    <location>
        <begin position="65"/>
        <end position="86"/>
    </location>
</feature>
<dbReference type="InterPro" id="IPR013574">
    <property type="entry name" value="Glucan-bd_C/Surface_Ag-I/II_V"/>
</dbReference>
<dbReference type="InterPro" id="IPR021197">
    <property type="entry name" value="Cross-wall-target_lipo_motif"/>
</dbReference>
<feature type="region of interest" description="Disordered" evidence="7">
    <location>
        <begin position="65"/>
        <end position="90"/>
    </location>
</feature>
<feature type="compositionally biased region" description="Pro residues" evidence="7">
    <location>
        <begin position="827"/>
        <end position="839"/>
    </location>
</feature>
<keyword evidence="6" id="KW-0175">Coiled coil</keyword>
<feature type="region of interest" description="Disordered" evidence="7">
    <location>
        <begin position="878"/>
        <end position="921"/>
    </location>
</feature>
<evidence type="ECO:0000256" key="5">
    <source>
        <dbReference type="PROSITE-ProRule" id="PRU01310"/>
    </source>
</evidence>
<dbReference type="Pfam" id="PF18652">
    <property type="entry name" value="Adhesin_P1_N"/>
    <property type="match status" value="1"/>
</dbReference>
<keyword evidence="11" id="KW-1185">Reference proteome</keyword>
<dbReference type="PROSITE" id="PS51965">
    <property type="entry name" value="AG_I_II_AR"/>
    <property type="match status" value="3"/>
</dbReference>
<comment type="similarity">
    <text evidence="5">Belongs to the antigen I/II family.</text>
</comment>
<dbReference type="PROSITE" id="PS50847">
    <property type="entry name" value="GRAM_POS_ANCHORING"/>
    <property type="match status" value="1"/>
</dbReference>
<feature type="coiled-coil region" evidence="6">
    <location>
        <begin position="142"/>
        <end position="447"/>
    </location>
</feature>
<proteinExistence type="inferred from homology"/>
<dbReference type="NCBIfam" id="TIGR03726">
    <property type="entry name" value="strep_RK_lipo"/>
    <property type="match status" value="1"/>
</dbReference>
<evidence type="ECO:0000256" key="8">
    <source>
        <dbReference type="SAM" id="SignalP"/>
    </source>
</evidence>
<evidence type="ECO:0000256" key="6">
    <source>
        <dbReference type="SAM" id="Coils"/>
    </source>
</evidence>
<reference evidence="10 11" key="1">
    <citation type="submission" date="2018-05" db="EMBL/GenBank/DDBJ databases">
        <title>Draft genome sequence of Streptococcus panodentis CCUG 70867T.</title>
        <authorList>
            <person name="Salva-Serra F."/>
            <person name="Mendez V."/>
            <person name="Jaen-Luchoro D."/>
            <person name="Gonzales-Siles L."/>
            <person name="Karlsson R."/>
            <person name="Engstrom-Jakobsson H."/>
            <person name="Busquets A."/>
            <person name="Gomila M."/>
            <person name="Pineiro-Iglesias B."/>
            <person name="Bennasar-Figueras A."/>
            <person name="Seeger M."/>
            <person name="Moore E."/>
        </authorList>
    </citation>
    <scope>NUCLEOTIDE SEQUENCE [LARGE SCALE GENOMIC DNA]</scope>
    <source>
        <strain evidence="10 11">CCUG 70867</strain>
    </source>
</reference>
<evidence type="ECO:0000256" key="2">
    <source>
        <dbReference type="ARBA" id="ARBA00022525"/>
    </source>
</evidence>
<organism evidence="10 11">
    <name type="scientific">Streptococcus panodentis</name>
    <dbReference type="NCBI Taxonomy" id="1581472"/>
    <lineage>
        <taxon>Bacteria</taxon>
        <taxon>Bacillati</taxon>
        <taxon>Bacillota</taxon>
        <taxon>Bacilli</taxon>
        <taxon>Lactobacillales</taxon>
        <taxon>Streptococcaceae</taxon>
        <taxon>Streptococcus</taxon>
    </lineage>
</organism>
<dbReference type="Pfam" id="PF00746">
    <property type="entry name" value="Gram_pos_anchor"/>
    <property type="match status" value="1"/>
</dbReference>
<keyword evidence="4" id="KW-0572">Peptidoglycan-anchor</keyword>
<feature type="region of interest" description="Disordered" evidence="7">
    <location>
        <begin position="824"/>
        <end position="862"/>
    </location>
</feature>
<evidence type="ECO:0000256" key="4">
    <source>
        <dbReference type="ARBA" id="ARBA00023088"/>
    </source>
</evidence>
<dbReference type="Gene3D" id="6.10.250.2200">
    <property type="match status" value="3"/>
</dbReference>
<keyword evidence="1" id="KW-0134">Cell wall</keyword>